<feature type="transmembrane region" description="Helical" evidence="7">
    <location>
        <begin position="108"/>
        <end position="126"/>
    </location>
</feature>
<accession>A0AAF1K963</accession>
<dbReference type="Proteomes" id="UP000249499">
    <property type="component" value="Chromosome"/>
</dbReference>
<sequence length="446" mass="48126">MSQDHANPKSSTLEEDARDLHRGETSAPANVSIGVIIGRTSEFFDFFVYGIASVLVFPRLMFPFIDGETNRILCSFAIFSLAFIARPLGSLIFMWVDRNYGRGTKLTIALFLLGGSTAAVAFLPSYDELGVWVIIMLAAFRIIQGIALGGAWDGLASLSALNAPADQRGWYAMIPQLGAPIGFALAAVLFAYFVGNLSDEDFLSWGWRYPLFVAFAINVVALFARLRIVATPAFEQALLERELQPRFVLETIRTQGREILIGSFVPLAAFATIYLVTIFPLSWSVATDRRGAADMLLWQVGASVFAVVGIILSGLLADRIGRSRELLLGALLIALFAFAAPFLLTLGQAGQNVFLLIGFFVLGISFGQSSGAVATRFAPQFRYTASAFTSDIAWLLGAAFAPLIVLALATHVGIWAIGAYLLSGAICTALALSLTGDRKNVETVPR</sequence>
<keyword evidence="2" id="KW-0813">Transport</keyword>
<evidence type="ECO:0000313" key="9">
    <source>
        <dbReference type="EMBL" id="WFR96589.1"/>
    </source>
</evidence>
<feature type="transmembrane region" description="Helical" evidence="7">
    <location>
        <begin position="177"/>
        <end position="195"/>
    </location>
</feature>
<dbReference type="GO" id="GO:0005886">
    <property type="term" value="C:plasma membrane"/>
    <property type="evidence" value="ECO:0007669"/>
    <property type="project" value="UniProtKB-SubCell"/>
</dbReference>
<dbReference type="KEGG" id="rtu:PR017_05545"/>
<feature type="transmembrane region" description="Helical" evidence="7">
    <location>
        <begin position="77"/>
        <end position="96"/>
    </location>
</feature>
<dbReference type="SUPFAM" id="SSF103473">
    <property type="entry name" value="MFS general substrate transporter"/>
    <property type="match status" value="1"/>
</dbReference>
<dbReference type="PANTHER" id="PTHR43045:SF2">
    <property type="entry name" value="INNER MEMBRANE METABOLITE TRANSPORT PROTEIN YHJE"/>
    <property type="match status" value="1"/>
</dbReference>
<dbReference type="AlphaFoldDB" id="A0AAF1K963"/>
<evidence type="ECO:0000259" key="8">
    <source>
        <dbReference type="PROSITE" id="PS50850"/>
    </source>
</evidence>
<dbReference type="Gene3D" id="1.20.1250.20">
    <property type="entry name" value="MFS general substrate transporter like domains"/>
    <property type="match status" value="1"/>
</dbReference>
<comment type="subcellular location">
    <subcellularLocation>
        <location evidence="1">Cell membrane</location>
        <topology evidence="1">Multi-pass membrane protein</topology>
    </subcellularLocation>
</comment>
<feature type="transmembrane region" description="Helical" evidence="7">
    <location>
        <begin position="259"/>
        <end position="283"/>
    </location>
</feature>
<keyword evidence="3" id="KW-1003">Cell membrane</keyword>
<dbReference type="InterPro" id="IPR020846">
    <property type="entry name" value="MFS_dom"/>
</dbReference>
<feature type="transmembrane region" description="Helical" evidence="7">
    <location>
        <begin position="414"/>
        <end position="436"/>
    </location>
</feature>
<evidence type="ECO:0000256" key="4">
    <source>
        <dbReference type="ARBA" id="ARBA00022692"/>
    </source>
</evidence>
<keyword evidence="4 7" id="KW-0812">Transmembrane</keyword>
<name>A0AAF1K963_9HYPH</name>
<evidence type="ECO:0000313" key="10">
    <source>
        <dbReference type="Proteomes" id="UP000249499"/>
    </source>
</evidence>
<organism evidence="9 10">
    <name type="scientific">Rhizobium tumorigenes</name>
    <dbReference type="NCBI Taxonomy" id="2041385"/>
    <lineage>
        <taxon>Bacteria</taxon>
        <taxon>Pseudomonadati</taxon>
        <taxon>Pseudomonadota</taxon>
        <taxon>Alphaproteobacteria</taxon>
        <taxon>Hyphomicrobiales</taxon>
        <taxon>Rhizobiaceae</taxon>
        <taxon>Rhizobium/Agrobacterium group</taxon>
        <taxon>Rhizobium</taxon>
    </lineage>
</organism>
<evidence type="ECO:0000256" key="5">
    <source>
        <dbReference type="ARBA" id="ARBA00022989"/>
    </source>
</evidence>
<evidence type="ECO:0000256" key="1">
    <source>
        <dbReference type="ARBA" id="ARBA00004651"/>
    </source>
</evidence>
<dbReference type="PROSITE" id="PS50850">
    <property type="entry name" value="MFS"/>
    <property type="match status" value="1"/>
</dbReference>
<feature type="transmembrane region" description="Helical" evidence="7">
    <location>
        <begin position="326"/>
        <end position="347"/>
    </location>
</feature>
<feature type="transmembrane region" description="Helical" evidence="7">
    <location>
        <begin position="207"/>
        <end position="226"/>
    </location>
</feature>
<keyword evidence="6 7" id="KW-0472">Membrane</keyword>
<feature type="transmembrane region" description="Helical" evidence="7">
    <location>
        <begin position="295"/>
        <end position="317"/>
    </location>
</feature>
<feature type="transmembrane region" description="Helical" evidence="7">
    <location>
        <begin position="46"/>
        <end position="65"/>
    </location>
</feature>
<reference evidence="9 10" key="1">
    <citation type="journal article" date="2018" name="Sci. Rep.">
        <title>Rhizobium tumorigenes sp. nov., a novel plant tumorigenic bacterium isolated from cane gall tumors on thornless blackberry.</title>
        <authorList>
            <person name="Kuzmanovi N."/>
            <person name="Smalla K."/>
            <person name="Gronow S."/>
            <person name="PuBawska J."/>
        </authorList>
    </citation>
    <scope>NUCLEOTIDE SEQUENCE [LARGE SCALE GENOMIC DNA]</scope>
    <source>
        <strain evidence="9 10">1078</strain>
    </source>
</reference>
<gene>
    <name evidence="9" type="ORF">PR017_05545</name>
</gene>
<keyword evidence="5 7" id="KW-1133">Transmembrane helix</keyword>
<feature type="transmembrane region" description="Helical" evidence="7">
    <location>
        <begin position="132"/>
        <end position="156"/>
    </location>
</feature>
<dbReference type="GO" id="GO:0022857">
    <property type="term" value="F:transmembrane transporter activity"/>
    <property type="evidence" value="ECO:0007669"/>
    <property type="project" value="InterPro"/>
</dbReference>
<feature type="transmembrane region" description="Helical" evidence="7">
    <location>
        <begin position="353"/>
        <end position="375"/>
    </location>
</feature>
<feature type="transmembrane region" description="Helical" evidence="7">
    <location>
        <begin position="387"/>
        <end position="408"/>
    </location>
</feature>
<reference evidence="10" key="2">
    <citation type="journal article" date="2023" name="MicrobiologyOpen">
        <title>Genomics of the tumorigenes clade of the family Rhizobiaceae and description of Rhizobium rhododendri sp. nov.</title>
        <authorList>
            <person name="Kuzmanovic N."/>
            <person name="diCenzo G.C."/>
            <person name="Bunk B."/>
            <person name="Sproeer C."/>
            <person name="Fruehling A."/>
            <person name="Neumann-Schaal M."/>
            <person name="Overmann J."/>
            <person name="Smalla K."/>
        </authorList>
    </citation>
    <scope>NUCLEOTIDE SEQUENCE [LARGE SCALE GENOMIC DNA]</scope>
    <source>
        <strain evidence="10">1078</strain>
    </source>
</reference>
<dbReference type="EMBL" id="CP117255">
    <property type="protein sequence ID" value="WFR96589.1"/>
    <property type="molecule type" value="Genomic_DNA"/>
</dbReference>
<dbReference type="PANTHER" id="PTHR43045">
    <property type="entry name" value="SHIKIMATE TRANSPORTER"/>
    <property type="match status" value="1"/>
</dbReference>
<dbReference type="Pfam" id="PF07690">
    <property type="entry name" value="MFS_1"/>
    <property type="match status" value="1"/>
</dbReference>
<evidence type="ECO:0000256" key="2">
    <source>
        <dbReference type="ARBA" id="ARBA00022448"/>
    </source>
</evidence>
<dbReference type="InterPro" id="IPR036259">
    <property type="entry name" value="MFS_trans_sf"/>
</dbReference>
<evidence type="ECO:0000256" key="6">
    <source>
        <dbReference type="ARBA" id="ARBA00023136"/>
    </source>
</evidence>
<evidence type="ECO:0000256" key="7">
    <source>
        <dbReference type="SAM" id="Phobius"/>
    </source>
</evidence>
<protein>
    <submittedName>
        <fullName evidence="9">MFS transporter</fullName>
    </submittedName>
</protein>
<proteinExistence type="predicted"/>
<dbReference type="InterPro" id="IPR011701">
    <property type="entry name" value="MFS"/>
</dbReference>
<feature type="domain" description="Major facilitator superfamily (MFS) profile" evidence="8">
    <location>
        <begin position="31"/>
        <end position="436"/>
    </location>
</feature>
<dbReference type="RefSeq" id="WP_111220665.1">
    <property type="nucleotide sequence ID" value="NZ_CP117255.1"/>
</dbReference>
<evidence type="ECO:0000256" key="3">
    <source>
        <dbReference type="ARBA" id="ARBA00022475"/>
    </source>
</evidence>
<keyword evidence="10" id="KW-1185">Reference proteome</keyword>